<accession>A0A9X2IW61</accession>
<keyword evidence="3" id="KW-1185">Reference proteome</keyword>
<gene>
    <name evidence="2" type="ORF">NDR86_03365</name>
</gene>
<dbReference type="RefSeq" id="WP_251909357.1">
    <property type="nucleotide sequence ID" value="NZ_JAMRXG010000001.1"/>
</dbReference>
<sequence length="145" mass="15158">MHRTVTRVALTLVASAATLFALAAPAQAARTTFSTTTLTSGPCVGRQDITASTSPEYPDSVGFAWHMPTVVSGLPIACSARMTLRWHNTTTGASGADSFDISFAPNSCDVMICIAYTAKTGPGRITAELTSNRPHQAGKTEITVP</sequence>
<proteinExistence type="predicted"/>
<dbReference type="AlphaFoldDB" id="A0A9X2IW61"/>
<dbReference type="Proteomes" id="UP001139157">
    <property type="component" value="Unassembled WGS sequence"/>
</dbReference>
<keyword evidence="1" id="KW-0732">Signal</keyword>
<name>A0A9X2IW61_9NOCA</name>
<protein>
    <recommendedName>
        <fullName evidence="4">Secreted protein</fullName>
    </recommendedName>
</protein>
<evidence type="ECO:0000313" key="3">
    <source>
        <dbReference type="Proteomes" id="UP001139157"/>
    </source>
</evidence>
<feature type="signal peptide" evidence="1">
    <location>
        <begin position="1"/>
        <end position="28"/>
    </location>
</feature>
<reference evidence="2" key="1">
    <citation type="submission" date="2022-06" db="EMBL/GenBank/DDBJ databases">
        <title>Novel species in genus nocardia.</title>
        <authorList>
            <person name="Li F."/>
        </authorList>
    </citation>
    <scope>NUCLEOTIDE SEQUENCE</scope>
    <source>
        <strain evidence="2">CDC141</strain>
    </source>
</reference>
<organism evidence="2 3">
    <name type="scientific">Nocardia pulmonis</name>
    <dbReference type="NCBI Taxonomy" id="2951408"/>
    <lineage>
        <taxon>Bacteria</taxon>
        <taxon>Bacillati</taxon>
        <taxon>Actinomycetota</taxon>
        <taxon>Actinomycetes</taxon>
        <taxon>Mycobacteriales</taxon>
        <taxon>Nocardiaceae</taxon>
        <taxon>Nocardia</taxon>
    </lineage>
</organism>
<evidence type="ECO:0000256" key="1">
    <source>
        <dbReference type="SAM" id="SignalP"/>
    </source>
</evidence>
<dbReference type="EMBL" id="JAMRXG010000001">
    <property type="protein sequence ID" value="MCM6772510.1"/>
    <property type="molecule type" value="Genomic_DNA"/>
</dbReference>
<evidence type="ECO:0008006" key="4">
    <source>
        <dbReference type="Google" id="ProtNLM"/>
    </source>
</evidence>
<feature type="chain" id="PRO_5040781197" description="Secreted protein" evidence="1">
    <location>
        <begin position="29"/>
        <end position="145"/>
    </location>
</feature>
<comment type="caution">
    <text evidence="2">The sequence shown here is derived from an EMBL/GenBank/DDBJ whole genome shotgun (WGS) entry which is preliminary data.</text>
</comment>
<evidence type="ECO:0000313" key="2">
    <source>
        <dbReference type="EMBL" id="MCM6772510.1"/>
    </source>
</evidence>